<evidence type="ECO:0000259" key="3">
    <source>
        <dbReference type="PROSITE" id="PS50001"/>
    </source>
</evidence>
<dbReference type="PROSITE" id="PS50001">
    <property type="entry name" value="SH2"/>
    <property type="match status" value="1"/>
</dbReference>
<feature type="domain" description="SH2" evidence="3">
    <location>
        <begin position="97"/>
        <end position="146"/>
    </location>
</feature>
<dbReference type="EMBL" id="BMAO01030446">
    <property type="protein sequence ID" value="GFQ68110.1"/>
    <property type="molecule type" value="Genomic_DNA"/>
</dbReference>
<dbReference type="AlphaFoldDB" id="A0A8X6F120"/>
<accession>A0A8X6F120</accession>
<protein>
    <recommendedName>
        <fullName evidence="3">SH2 domain-containing protein</fullName>
    </recommendedName>
</protein>
<name>A0A8X6F120_TRICU</name>
<keyword evidence="5" id="KW-1185">Reference proteome</keyword>
<gene>
    <name evidence="4" type="primary">SH2D3C</name>
    <name evidence="4" type="ORF">TNCT_40111</name>
</gene>
<feature type="compositionally biased region" description="Low complexity" evidence="2">
    <location>
        <begin position="48"/>
        <end position="57"/>
    </location>
</feature>
<evidence type="ECO:0000313" key="4">
    <source>
        <dbReference type="EMBL" id="GFQ68110.1"/>
    </source>
</evidence>
<feature type="non-terminal residue" evidence="4">
    <location>
        <position position="1"/>
    </location>
</feature>
<dbReference type="SUPFAM" id="SSF55550">
    <property type="entry name" value="SH2 domain"/>
    <property type="match status" value="1"/>
</dbReference>
<sequence length="146" mass="16852">MLSTFEACDRTHSGRRFPAVNHSSKVLPLLHHSWARSLFSRSPCLRSQRYSVPVSRRSSGRRSMEPLTGTEASPEELKKALEWELSLDNNDLRSHAWYHGTIPRPRAEELMSEEGDFLIRDCISRPGDYVLTCRWRSASLHFVINK</sequence>
<dbReference type="FunFam" id="3.30.505.10:FF:000013">
    <property type="entry name" value="SH2 domain-containing protein 3C isoform X1"/>
    <property type="match status" value="1"/>
</dbReference>
<evidence type="ECO:0000313" key="5">
    <source>
        <dbReference type="Proteomes" id="UP000887116"/>
    </source>
</evidence>
<evidence type="ECO:0000256" key="2">
    <source>
        <dbReference type="SAM" id="MobiDB-lite"/>
    </source>
</evidence>
<dbReference type="PANTHER" id="PTHR14247">
    <property type="entry name" value="BREAST CANCER ANTI-ESTROGEN RESISTANCE PROTEIN 3 HOMOLOG-LIKE PROTEIN"/>
    <property type="match status" value="1"/>
</dbReference>
<comment type="caution">
    <text evidence="4">The sequence shown here is derived from an EMBL/GenBank/DDBJ whole genome shotgun (WGS) entry which is preliminary data.</text>
</comment>
<feature type="region of interest" description="Disordered" evidence="2">
    <location>
        <begin position="48"/>
        <end position="73"/>
    </location>
</feature>
<dbReference type="Pfam" id="PF00017">
    <property type="entry name" value="SH2"/>
    <property type="match status" value="1"/>
</dbReference>
<dbReference type="InterPro" id="IPR051853">
    <property type="entry name" value="SH2-Ras-GEF_adapter"/>
</dbReference>
<evidence type="ECO:0000256" key="1">
    <source>
        <dbReference type="PROSITE-ProRule" id="PRU00191"/>
    </source>
</evidence>
<reference evidence="4" key="1">
    <citation type="submission" date="2020-07" db="EMBL/GenBank/DDBJ databases">
        <title>Multicomponent nature underlies the extraordinary mechanical properties of spider dragline silk.</title>
        <authorList>
            <person name="Kono N."/>
            <person name="Nakamura H."/>
            <person name="Mori M."/>
            <person name="Yoshida Y."/>
            <person name="Ohtoshi R."/>
            <person name="Malay A.D."/>
            <person name="Moran D.A.P."/>
            <person name="Tomita M."/>
            <person name="Numata K."/>
            <person name="Arakawa K."/>
        </authorList>
    </citation>
    <scope>NUCLEOTIDE SEQUENCE</scope>
</reference>
<dbReference type="InterPro" id="IPR036860">
    <property type="entry name" value="SH2_dom_sf"/>
</dbReference>
<dbReference type="OrthoDB" id="2412973at2759"/>
<keyword evidence="1" id="KW-0727">SH2 domain</keyword>
<dbReference type="Proteomes" id="UP000887116">
    <property type="component" value="Unassembled WGS sequence"/>
</dbReference>
<dbReference type="InterPro" id="IPR000980">
    <property type="entry name" value="SH2"/>
</dbReference>
<dbReference type="Gene3D" id="3.30.505.10">
    <property type="entry name" value="SH2 domain"/>
    <property type="match status" value="1"/>
</dbReference>
<dbReference type="PANTHER" id="PTHR14247:SF8">
    <property type="entry name" value="RAS-GEF DOMAIN-CONTAINING PROTEIN"/>
    <property type="match status" value="1"/>
</dbReference>
<proteinExistence type="predicted"/>
<organism evidence="4 5">
    <name type="scientific">Trichonephila clavata</name>
    <name type="common">Joro spider</name>
    <name type="synonym">Nephila clavata</name>
    <dbReference type="NCBI Taxonomy" id="2740835"/>
    <lineage>
        <taxon>Eukaryota</taxon>
        <taxon>Metazoa</taxon>
        <taxon>Ecdysozoa</taxon>
        <taxon>Arthropoda</taxon>
        <taxon>Chelicerata</taxon>
        <taxon>Arachnida</taxon>
        <taxon>Araneae</taxon>
        <taxon>Araneomorphae</taxon>
        <taxon>Entelegynae</taxon>
        <taxon>Araneoidea</taxon>
        <taxon>Nephilidae</taxon>
        <taxon>Trichonephila</taxon>
    </lineage>
</organism>